<evidence type="ECO:0000313" key="2">
    <source>
        <dbReference type="Proteomes" id="UP000314294"/>
    </source>
</evidence>
<comment type="caution">
    <text evidence="1">The sequence shown here is derived from an EMBL/GenBank/DDBJ whole genome shotgun (WGS) entry which is preliminary data.</text>
</comment>
<gene>
    <name evidence="1" type="primary">exoc3l1_2</name>
    <name evidence="1" type="ORF">EYF80_054138</name>
</gene>
<dbReference type="Proteomes" id="UP000314294">
    <property type="component" value="Unassembled WGS sequence"/>
</dbReference>
<reference evidence="1 2" key="1">
    <citation type="submission" date="2019-03" db="EMBL/GenBank/DDBJ databases">
        <title>First draft genome of Liparis tanakae, snailfish: a comprehensive survey of snailfish specific genes.</title>
        <authorList>
            <person name="Kim W."/>
            <person name="Song I."/>
            <person name="Jeong J.-H."/>
            <person name="Kim D."/>
            <person name="Kim S."/>
            <person name="Ryu S."/>
            <person name="Song J.Y."/>
            <person name="Lee S.K."/>
        </authorList>
    </citation>
    <scope>NUCLEOTIDE SEQUENCE [LARGE SCALE GENOMIC DNA]</scope>
    <source>
        <tissue evidence="1">Muscle</tissue>
    </source>
</reference>
<name>A0A4Z2F480_9TELE</name>
<organism evidence="1 2">
    <name type="scientific">Liparis tanakae</name>
    <name type="common">Tanaka's snailfish</name>
    <dbReference type="NCBI Taxonomy" id="230148"/>
    <lineage>
        <taxon>Eukaryota</taxon>
        <taxon>Metazoa</taxon>
        <taxon>Chordata</taxon>
        <taxon>Craniata</taxon>
        <taxon>Vertebrata</taxon>
        <taxon>Euteleostomi</taxon>
        <taxon>Actinopterygii</taxon>
        <taxon>Neopterygii</taxon>
        <taxon>Teleostei</taxon>
        <taxon>Neoteleostei</taxon>
        <taxon>Acanthomorphata</taxon>
        <taxon>Eupercaria</taxon>
        <taxon>Perciformes</taxon>
        <taxon>Cottioidei</taxon>
        <taxon>Cottales</taxon>
        <taxon>Liparidae</taxon>
        <taxon>Liparis</taxon>
    </lineage>
</organism>
<evidence type="ECO:0000313" key="1">
    <source>
        <dbReference type="EMBL" id="TNN35700.1"/>
    </source>
</evidence>
<dbReference type="AlphaFoldDB" id="A0A4Z2F480"/>
<dbReference type="OrthoDB" id="10047020at2759"/>
<protein>
    <submittedName>
        <fullName evidence="1">Exocyst complex component 3-like protein</fullName>
    </submittedName>
</protein>
<dbReference type="EMBL" id="SRLO01001723">
    <property type="protein sequence ID" value="TNN35700.1"/>
    <property type="molecule type" value="Genomic_DNA"/>
</dbReference>
<proteinExistence type="predicted"/>
<keyword evidence="2" id="KW-1185">Reference proteome</keyword>
<sequence>MKKRVVCRSAEERRQLGQQMVQDDQRFREVLHGPVSALAARFPDIGEEHVSVLLDIRGDVSRDVRGAVLDSLERSAAPLPAGYRPIFTGIPVAPSAMAFCLPAAKCGTA</sequence>
<accession>A0A4Z2F480</accession>